<name>A0A7I4YDW4_HAECO</name>
<organism evidence="2 3">
    <name type="scientific">Haemonchus contortus</name>
    <name type="common">Barber pole worm</name>
    <dbReference type="NCBI Taxonomy" id="6289"/>
    <lineage>
        <taxon>Eukaryota</taxon>
        <taxon>Metazoa</taxon>
        <taxon>Ecdysozoa</taxon>
        <taxon>Nematoda</taxon>
        <taxon>Chromadorea</taxon>
        <taxon>Rhabditida</taxon>
        <taxon>Rhabditina</taxon>
        <taxon>Rhabditomorpha</taxon>
        <taxon>Strongyloidea</taxon>
        <taxon>Trichostrongylidae</taxon>
        <taxon>Haemonchus</taxon>
    </lineage>
</organism>
<dbReference type="Proteomes" id="UP000025227">
    <property type="component" value="Unplaced"/>
</dbReference>
<proteinExistence type="predicted"/>
<reference evidence="3" key="1">
    <citation type="submission" date="2020-12" db="UniProtKB">
        <authorList>
            <consortium name="WormBaseParasite"/>
        </authorList>
    </citation>
    <scope>IDENTIFICATION</scope>
    <source>
        <strain evidence="3">MHco3</strain>
    </source>
</reference>
<feature type="region of interest" description="Disordered" evidence="1">
    <location>
        <begin position="1"/>
        <end position="30"/>
    </location>
</feature>
<sequence length="80" mass="8605">MADPFDITGGSHTSVSNLNDSADRPSVRPSVQHVLRRRRLTIVDNTGSRASAVNTTLTTAVAARAERTDGRTDGWTVVEL</sequence>
<protein>
    <submittedName>
        <fullName evidence="3">Protein of unassigned function</fullName>
    </submittedName>
</protein>
<dbReference type="AlphaFoldDB" id="A0A7I4YDW4"/>
<evidence type="ECO:0000313" key="3">
    <source>
        <dbReference type="WBParaSite" id="HCON_00079530-00001"/>
    </source>
</evidence>
<feature type="compositionally biased region" description="Polar residues" evidence="1">
    <location>
        <begin position="10"/>
        <end position="20"/>
    </location>
</feature>
<evidence type="ECO:0000256" key="1">
    <source>
        <dbReference type="SAM" id="MobiDB-lite"/>
    </source>
</evidence>
<keyword evidence="2" id="KW-1185">Reference proteome</keyword>
<evidence type="ECO:0000313" key="2">
    <source>
        <dbReference type="Proteomes" id="UP000025227"/>
    </source>
</evidence>
<dbReference type="WBParaSite" id="HCON_00079530-00001">
    <property type="protein sequence ID" value="HCON_00079530-00001"/>
    <property type="gene ID" value="HCON_00079530"/>
</dbReference>
<accession>A0A7I4YDW4</accession>